<dbReference type="EMBL" id="CM026426">
    <property type="protein sequence ID" value="KAG0574012.1"/>
    <property type="molecule type" value="Genomic_DNA"/>
</dbReference>
<evidence type="ECO:0000313" key="2">
    <source>
        <dbReference type="EMBL" id="KAG0574012.1"/>
    </source>
</evidence>
<gene>
    <name evidence="2" type="ORF">KC19_VG227800</name>
</gene>
<proteinExistence type="predicted"/>
<dbReference type="AlphaFoldDB" id="A0A8T0HSQ7"/>
<dbReference type="Proteomes" id="UP000822688">
    <property type="component" value="Chromosome V"/>
</dbReference>
<comment type="caution">
    <text evidence="2">The sequence shown here is derived from an EMBL/GenBank/DDBJ whole genome shotgun (WGS) entry which is preliminary data.</text>
</comment>
<protein>
    <submittedName>
        <fullName evidence="2">Uncharacterized protein</fullName>
    </submittedName>
</protein>
<evidence type="ECO:0000313" key="3">
    <source>
        <dbReference type="Proteomes" id="UP000822688"/>
    </source>
</evidence>
<name>A0A8T0HSQ7_CERPU</name>
<evidence type="ECO:0000256" key="1">
    <source>
        <dbReference type="SAM" id="MobiDB-lite"/>
    </source>
</evidence>
<organism evidence="2 3">
    <name type="scientific">Ceratodon purpureus</name>
    <name type="common">Fire moss</name>
    <name type="synonym">Dicranum purpureum</name>
    <dbReference type="NCBI Taxonomy" id="3225"/>
    <lineage>
        <taxon>Eukaryota</taxon>
        <taxon>Viridiplantae</taxon>
        <taxon>Streptophyta</taxon>
        <taxon>Embryophyta</taxon>
        <taxon>Bryophyta</taxon>
        <taxon>Bryophytina</taxon>
        <taxon>Bryopsida</taxon>
        <taxon>Dicranidae</taxon>
        <taxon>Pseudoditrichales</taxon>
        <taxon>Ditrichaceae</taxon>
        <taxon>Ceratodon</taxon>
    </lineage>
</organism>
<sequence length="104" mass="11796">MLLRSNTNLQRNRLPTNCCKSPRHSSIHRTARDPTSLLQLLTPAPVEDQPALSPATPNERSCQLPQNHHSLHQFSAFLQPTEQLLPMPFPRPRSFRSQPAVPML</sequence>
<feature type="region of interest" description="Disordered" evidence="1">
    <location>
        <begin position="1"/>
        <end position="34"/>
    </location>
</feature>
<feature type="compositionally biased region" description="Polar residues" evidence="1">
    <location>
        <begin position="1"/>
        <end position="19"/>
    </location>
</feature>
<accession>A0A8T0HSQ7</accession>
<keyword evidence="3" id="KW-1185">Reference proteome</keyword>
<reference evidence="2" key="1">
    <citation type="submission" date="2020-06" db="EMBL/GenBank/DDBJ databases">
        <title>WGS assembly of Ceratodon purpureus strain R40.</title>
        <authorList>
            <person name="Carey S.B."/>
            <person name="Jenkins J."/>
            <person name="Shu S."/>
            <person name="Lovell J.T."/>
            <person name="Sreedasyam A."/>
            <person name="Maumus F."/>
            <person name="Tiley G.P."/>
            <person name="Fernandez-Pozo N."/>
            <person name="Barry K."/>
            <person name="Chen C."/>
            <person name="Wang M."/>
            <person name="Lipzen A."/>
            <person name="Daum C."/>
            <person name="Saski C.A."/>
            <person name="Payton A.C."/>
            <person name="Mcbreen J.C."/>
            <person name="Conrad R.E."/>
            <person name="Kollar L.M."/>
            <person name="Olsson S."/>
            <person name="Huttunen S."/>
            <person name="Landis J.B."/>
            <person name="Wickett N.J."/>
            <person name="Johnson M.G."/>
            <person name="Rensing S.A."/>
            <person name="Grimwood J."/>
            <person name="Schmutz J."/>
            <person name="Mcdaniel S.F."/>
        </authorList>
    </citation>
    <scope>NUCLEOTIDE SEQUENCE</scope>
    <source>
        <strain evidence="2">R40</strain>
    </source>
</reference>